<dbReference type="EMBL" id="JABZRE010000031">
    <property type="protein sequence ID" value="MBF1307489.1"/>
    <property type="molecule type" value="Genomic_DNA"/>
</dbReference>
<name>A0A0B4S2J8_9FIRM</name>
<keyword evidence="4" id="KW-1185">Reference proteome</keyword>
<accession>A0A0B4S2J8</accession>
<dbReference type="EMBL" id="CP101412">
    <property type="protein sequence ID" value="WBB31502.1"/>
    <property type="molecule type" value="Genomic_DNA"/>
</dbReference>
<dbReference type="Proteomes" id="UP001210690">
    <property type="component" value="Chromosome"/>
</dbReference>
<dbReference type="KEGG" id="pmic:NW74_04645"/>
<evidence type="ECO:0000313" key="4">
    <source>
        <dbReference type="Proteomes" id="UP000031386"/>
    </source>
</evidence>
<dbReference type="RefSeq" id="WP_041954105.1">
    <property type="nucleotide sequence ID" value="NZ_CAUUFC010000001.1"/>
</dbReference>
<organism evidence="1 4">
    <name type="scientific">Parvimonas micra</name>
    <dbReference type="NCBI Taxonomy" id="33033"/>
    <lineage>
        <taxon>Bacteria</taxon>
        <taxon>Bacillati</taxon>
        <taxon>Bacillota</taxon>
        <taxon>Tissierellia</taxon>
        <taxon>Tissierellales</taxon>
        <taxon>Peptoniphilaceae</taxon>
        <taxon>Parvimonas</taxon>
    </lineage>
</organism>
<evidence type="ECO:0000313" key="2">
    <source>
        <dbReference type="EMBL" id="MBF1307489.1"/>
    </source>
</evidence>
<reference evidence="3" key="3">
    <citation type="submission" date="2022-07" db="EMBL/GenBank/DDBJ databases">
        <title>Parvimonas micra travels from the subgingival sulcus of the human oral cavity to the colorectal adenocarcinoma.</title>
        <authorList>
            <person name="Conde-Perez K."/>
            <person name="Buetas E."/>
            <person name="Aja-Macaya P."/>
            <person name="Martin-De Arribas E."/>
            <person name="Iglesias-Corras I."/>
            <person name="Trigo-Tasende N."/>
            <person name="Nasser-Ali M."/>
            <person name="Estevez L.S."/>
            <person name="Rumbo-Feal S."/>
            <person name="Otero-Alen B."/>
            <person name="Noguera J.F."/>
            <person name="Concha A."/>
            <person name="Pardinas-Lopez S."/>
            <person name="Carda-Dieguez M."/>
            <person name="Gomez-Randulfe I."/>
            <person name="Martinez-Lago N."/>
            <person name="Ladra S."/>
            <person name="Aparicio L.A."/>
            <person name="Bou G."/>
            <person name="Mira A."/>
            <person name="Vallejo J.A."/>
            <person name="Poza M."/>
        </authorList>
    </citation>
    <scope>NUCLEOTIDE SEQUENCE</scope>
    <source>
        <strain evidence="3">PM102KC-G-1</strain>
    </source>
</reference>
<reference evidence="1 4" key="1">
    <citation type="submission" date="2014-10" db="EMBL/GenBank/DDBJ databases">
        <title>Complete genome sequence of Parvimonas micra KCOM 1535 (= ChDC B708).</title>
        <authorList>
            <person name="Kook J.-K."/>
            <person name="Park S.-N."/>
            <person name="Lim Y.K."/>
            <person name="Roh H."/>
        </authorList>
    </citation>
    <scope>NUCLEOTIDE SEQUENCE [LARGE SCALE GENOMIC DNA]</scope>
    <source>
        <strain evidence="1">KCOM 1535</strain>
        <strain evidence="4">KCOM 1535 / ChDC B708</strain>
    </source>
</reference>
<dbReference type="AlphaFoldDB" id="A0A0B4S2J8"/>
<reference evidence="2" key="2">
    <citation type="submission" date="2020-04" db="EMBL/GenBank/DDBJ databases">
        <title>Deep metagenomics examines the oral microbiome during advanced dental caries in children, revealing novel taxa and co-occurrences with host molecules.</title>
        <authorList>
            <person name="Baker J.L."/>
            <person name="Morton J.T."/>
            <person name="Dinis M."/>
            <person name="Alvarez R."/>
            <person name="Tran N.C."/>
            <person name="Knight R."/>
            <person name="Edlund A."/>
        </authorList>
    </citation>
    <scope>NUCLEOTIDE SEQUENCE</scope>
    <source>
        <strain evidence="2">JCVI_23_bin.11</strain>
    </source>
</reference>
<evidence type="ECO:0000313" key="1">
    <source>
        <dbReference type="EMBL" id="AIZ36674.1"/>
    </source>
</evidence>
<dbReference type="STRING" id="33033.NW74_04645"/>
<dbReference type="EMBL" id="CP009761">
    <property type="protein sequence ID" value="AIZ36674.1"/>
    <property type="molecule type" value="Genomic_DNA"/>
</dbReference>
<dbReference type="Proteomes" id="UP000031386">
    <property type="component" value="Chromosome"/>
</dbReference>
<proteinExistence type="predicted"/>
<protein>
    <submittedName>
        <fullName evidence="1">Uncharacterized protein</fullName>
    </submittedName>
</protein>
<gene>
    <name evidence="2" type="ORF">HXM94_06915</name>
    <name evidence="3" type="ORF">NM222_03215</name>
    <name evidence="1" type="ORF">NW74_04645</name>
</gene>
<dbReference type="OrthoDB" id="3186008at2"/>
<evidence type="ECO:0000313" key="3">
    <source>
        <dbReference type="EMBL" id="WBB31502.1"/>
    </source>
</evidence>
<dbReference type="Proteomes" id="UP000758611">
    <property type="component" value="Unassembled WGS sequence"/>
</dbReference>
<sequence length="154" mass="17514">MGLFDIVKKAITGANDEDNRKNKARMREIFNSCVENGDEYKLIYCHMQNETNAVVVKVTKHSNFIVGYKEGEVVIIDVNATLSEYGEPEFFNKENGATIKTFVGYCVADKENVHYQFEPITFEPGFVNGAKYKVSISQSVAEVSEFRKFFKRGL</sequence>